<accession>A0ACC3NYS4</accession>
<organism evidence="1 2">
    <name type="scientific">Vermiconidia calcicola</name>
    <dbReference type="NCBI Taxonomy" id="1690605"/>
    <lineage>
        <taxon>Eukaryota</taxon>
        <taxon>Fungi</taxon>
        <taxon>Dikarya</taxon>
        <taxon>Ascomycota</taxon>
        <taxon>Pezizomycotina</taxon>
        <taxon>Dothideomycetes</taxon>
        <taxon>Dothideomycetidae</taxon>
        <taxon>Mycosphaerellales</taxon>
        <taxon>Extremaceae</taxon>
        <taxon>Vermiconidia</taxon>
    </lineage>
</organism>
<proteinExistence type="predicted"/>
<protein>
    <submittedName>
        <fullName evidence="1">Slightly ste11-like protein</fullName>
    </submittedName>
</protein>
<name>A0ACC3NYS4_9PEZI</name>
<evidence type="ECO:0000313" key="2">
    <source>
        <dbReference type="Proteomes" id="UP001281147"/>
    </source>
</evidence>
<evidence type="ECO:0000313" key="1">
    <source>
        <dbReference type="EMBL" id="KAK3725373.1"/>
    </source>
</evidence>
<sequence>MAGGLNLPPQSAATTNYEPTQQDLDQFMQQNDFSDLFDANGGERYVQAEMDSEFGDMGEMFFDPTLEADDVMGSAYPQYPALTPSQAPMDMQTPMQMPMPMQAQVPDMSMGPSWNPKIGWYYPVAASAAMPPPPPPMPFATPSEGYTPASTTPLTSAMPSRTSTPDPASHPFGPKARAPRKRKYGPAAYLEQQAKTSDPAARVVSVSEAEYTSMAKARDERAAGVASGRKGGQGQRRKQFSVVQVCICTDKQATKIKRPKNAFILYRSANAHKIMRALDTKNNQNVSTEAARAWKAETPEVKERYAAMAQQEKQRHLEKYPDYQYQPGLAARNKFGSTSCTCGAYQINCAANKAKLEMETGEQGPADFDGEFEPEALDEYVPPRSYRPAQKRQPAQPAAQMSMPQTDLPDPSTFGFATPAQQAEAAAYVSDMKRKREAAAVRANSPEISEDDPIAKRLRAAKRNNYAEPDEEDIFAIPAEPPAKKRRPSPIVMISQSNADALDKTPSPKTFARDDSPARNTRSQSKAFIEPLVGYENFGFDNFVDAGDNVDWDAFMDSELDAIVPDDEETIAVAATKAASRRNSKNSQTRKSARSSPTSSSSNSNSRTFVLRRSRRNTRASSRAS</sequence>
<reference evidence="1" key="1">
    <citation type="submission" date="2023-07" db="EMBL/GenBank/DDBJ databases">
        <title>Black Yeasts Isolated from many extreme environments.</title>
        <authorList>
            <person name="Coleine C."/>
            <person name="Stajich J.E."/>
            <person name="Selbmann L."/>
        </authorList>
    </citation>
    <scope>NUCLEOTIDE SEQUENCE</scope>
    <source>
        <strain evidence="1">CCFEE 5714</strain>
    </source>
</reference>
<comment type="caution">
    <text evidence="1">The sequence shown here is derived from an EMBL/GenBank/DDBJ whole genome shotgun (WGS) entry which is preliminary data.</text>
</comment>
<gene>
    <name evidence="1" type="primary">RFG1_1</name>
    <name evidence="1" type="ORF">LTR37_000343</name>
</gene>
<dbReference type="Proteomes" id="UP001281147">
    <property type="component" value="Unassembled WGS sequence"/>
</dbReference>
<keyword evidence="2" id="KW-1185">Reference proteome</keyword>
<dbReference type="EMBL" id="JAUTXU010000002">
    <property type="protein sequence ID" value="KAK3725373.1"/>
    <property type="molecule type" value="Genomic_DNA"/>
</dbReference>